<dbReference type="PROSITE" id="PS50928">
    <property type="entry name" value="ABC_TM1"/>
    <property type="match status" value="1"/>
</dbReference>
<comment type="caution">
    <text evidence="9">The sequence shown here is derived from an EMBL/GenBank/DDBJ whole genome shotgun (WGS) entry which is preliminary data.</text>
</comment>
<dbReference type="Pfam" id="PF00528">
    <property type="entry name" value="BPD_transp_1"/>
    <property type="match status" value="1"/>
</dbReference>
<dbReference type="PANTHER" id="PTHR30151">
    <property type="entry name" value="ALKANE SULFONATE ABC TRANSPORTER-RELATED, MEMBRANE SUBUNIT"/>
    <property type="match status" value="1"/>
</dbReference>
<dbReference type="CDD" id="cd06261">
    <property type="entry name" value="TM_PBP2"/>
    <property type="match status" value="1"/>
</dbReference>
<proteinExistence type="inferred from homology"/>
<evidence type="ECO:0000313" key="10">
    <source>
        <dbReference type="Proteomes" id="UP001418796"/>
    </source>
</evidence>
<keyword evidence="3" id="KW-1003">Cell membrane</keyword>
<sequence length="273" mass="29900">MSAVSKQSKKAGDGEEGSGKWFSFYTILGRCLVGIFIIAGWELGVRFGLVDSYYWSSPTVILEKGWFQLTESTLIQDLLFTSGATIYGFVLGTVIGAVIGLSFWWSKLYAAISEPYLVAFNAIPKLALAPVLVILIGIGFSSKVVLAFSMTVIVTALAAYSGVKQIDPDMEKLLYTLGAKRRHVFSKVVIPSSLPWIISSLRINIALALAGTIVGEFIASREGIGRMILYAGQILDIDLVWVGVTVLSLLALFMYWFVGLIERWLLKKIGQQP</sequence>
<evidence type="ECO:0000256" key="1">
    <source>
        <dbReference type="ARBA" id="ARBA00004651"/>
    </source>
</evidence>
<organism evidence="9 10">
    <name type="scientific">Alkalicoccobacillus gibsonii</name>
    <dbReference type="NCBI Taxonomy" id="79881"/>
    <lineage>
        <taxon>Bacteria</taxon>
        <taxon>Bacillati</taxon>
        <taxon>Bacillota</taxon>
        <taxon>Bacilli</taxon>
        <taxon>Bacillales</taxon>
        <taxon>Bacillaceae</taxon>
        <taxon>Alkalicoccobacillus</taxon>
    </lineage>
</organism>
<evidence type="ECO:0000256" key="7">
    <source>
        <dbReference type="RuleBase" id="RU363032"/>
    </source>
</evidence>
<dbReference type="Gene3D" id="1.10.3720.10">
    <property type="entry name" value="MetI-like"/>
    <property type="match status" value="1"/>
</dbReference>
<feature type="transmembrane region" description="Helical" evidence="7">
    <location>
        <begin position="144"/>
        <end position="163"/>
    </location>
</feature>
<gene>
    <name evidence="9" type="ORF">MKY91_02850</name>
</gene>
<keyword evidence="10" id="KW-1185">Reference proteome</keyword>
<dbReference type="PANTHER" id="PTHR30151:SF19">
    <property type="entry name" value="ABC TRANSPORTER PERMEASE"/>
    <property type="match status" value="1"/>
</dbReference>
<evidence type="ECO:0000256" key="2">
    <source>
        <dbReference type="ARBA" id="ARBA00022448"/>
    </source>
</evidence>
<feature type="transmembrane region" description="Helical" evidence="7">
    <location>
        <begin position="21"/>
        <end position="41"/>
    </location>
</feature>
<dbReference type="EMBL" id="JBCITK010000001">
    <property type="protein sequence ID" value="MEN0642102.1"/>
    <property type="molecule type" value="Genomic_DNA"/>
</dbReference>
<feature type="transmembrane region" description="Helical" evidence="7">
    <location>
        <begin position="117"/>
        <end position="138"/>
    </location>
</feature>
<keyword evidence="5 7" id="KW-1133">Transmembrane helix</keyword>
<feature type="transmembrane region" description="Helical" evidence="7">
    <location>
        <begin position="86"/>
        <end position="105"/>
    </location>
</feature>
<keyword evidence="4 7" id="KW-0812">Transmembrane</keyword>
<dbReference type="InterPro" id="IPR000515">
    <property type="entry name" value="MetI-like"/>
</dbReference>
<name>A0ABU9VDX8_9BACI</name>
<dbReference type="Proteomes" id="UP001418796">
    <property type="component" value="Unassembled WGS sequence"/>
</dbReference>
<keyword evidence="6 7" id="KW-0472">Membrane</keyword>
<evidence type="ECO:0000256" key="4">
    <source>
        <dbReference type="ARBA" id="ARBA00022692"/>
    </source>
</evidence>
<dbReference type="InterPro" id="IPR035906">
    <property type="entry name" value="MetI-like_sf"/>
</dbReference>
<comment type="subcellular location">
    <subcellularLocation>
        <location evidence="1 7">Cell membrane</location>
        <topology evidence="1 7">Multi-pass membrane protein</topology>
    </subcellularLocation>
</comment>
<evidence type="ECO:0000256" key="6">
    <source>
        <dbReference type="ARBA" id="ARBA00023136"/>
    </source>
</evidence>
<dbReference type="SUPFAM" id="SSF161098">
    <property type="entry name" value="MetI-like"/>
    <property type="match status" value="1"/>
</dbReference>
<comment type="similarity">
    <text evidence="7">Belongs to the binding-protein-dependent transport system permease family.</text>
</comment>
<evidence type="ECO:0000256" key="3">
    <source>
        <dbReference type="ARBA" id="ARBA00022475"/>
    </source>
</evidence>
<keyword evidence="2 7" id="KW-0813">Transport</keyword>
<evidence type="ECO:0000259" key="8">
    <source>
        <dbReference type="PROSITE" id="PS50928"/>
    </source>
</evidence>
<feature type="domain" description="ABC transmembrane type-1" evidence="8">
    <location>
        <begin position="74"/>
        <end position="262"/>
    </location>
</feature>
<feature type="transmembrane region" description="Helical" evidence="7">
    <location>
        <begin position="239"/>
        <end position="258"/>
    </location>
</feature>
<dbReference type="RefSeq" id="WP_343129259.1">
    <property type="nucleotide sequence ID" value="NZ_JBCITK010000001.1"/>
</dbReference>
<accession>A0ABU9VDX8</accession>
<evidence type="ECO:0000256" key="5">
    <source>
        <dbReference type="ARBA" id="ARBA00022989"/>
    </source>
</evidence>
<reference evidence="9 10" key="1">
    <citation type="submission" date="2024-03" db="EMBL/GenBank/DDBJ databases">
        <title>Bacilli Hybrid Assemblies.</title>
        <authorList>
            <person name="Kovac J."/>
        </authorList>
    </citation>
    <scope>NUCLEOTIDE SEQUENCE [LARGE SCALE GENOMIC DNA]</scope>
    <source>
        <strain evidence="9 10">FSL R7-0666</strain>
    </source>
</reference>
<protein>
    <submittedName>
        <fullName evidence="9">ABC transporter permease</fullName>
    </submittedName>
</protein>
<evidence type="ECO:0000313" key="9">
    <source>
        <dbReference type="EMBL" id="MEN0642102.1"/>
    </source>
</evidence>